<feature type="transmembrane region" description="Helical" evidence="1">
    <location>
        <begin position="346"/>
        <end position="365"/>
    </location>
</feature>
<feature type="transmembrane region" description="Helical" evidence="1">
    <location>
        <begin position="513"/>
        <end position="529"/>
    </location>
</feature>
<keyword evidence="1" id="KW-1133">Transmembrane helix</keyword>
<proteinExistence type="predicted"/>
<dbReference type="InterPro" id="IPR018580">
    <property type="entry name" value="Uncharacterised_YfhO"/>
</dbReference>
<evidence type="ECO:0008006" key="4">
    <source>
        <dbReference type="Google" id="ProtNLM"/>
    </source>
</evidence>
<feature type="transmembrane region" description="Helical" evidence="1">
    <location>
        <begin position="214"/>
        <end position="230"/>
    </location>
</feature>
<dbReference type="PANTHER" id="PTHR38454">
    <property type="entry name" value="INTEGRAL MEMBRANE PROTEIN-RELATED"/>
    <property type="match status" value="1"/>
</dbReference>
<feature type="transmembrane region" description="Helical" evidence="1">
    <location>
        <begin position="190"/>
        <end position="208"/>
    </location>
</feature>
<dbReference type="PANTHER" id="PTHR38454:SF1">
    <property type="entry name" value="INTEGRAL MEMBRANE PROTEIN"/>
    <property type="match status" value="1"/>
</dbReference>
<dbReference type="Proteomes" id="UP000262583">
    <property type="component" value="Chromosome"/>
</dbReference>
<keyword evidence="1" id="KW-0472">Membrane</keyword>
<gene>
    <name evidence="2" type="ORF">BRCON_2672</name>
</gene>
<feature type="transmembrane region" description="Helical" evidence="1">
    <location>
        <begin position="377"/>
        <end position="398"/>
    </location>
</feature>
<feature type="transmembrane region" description="Helical" evidence="1">
    <location>
        <begin position="425"/>
        <end position="447"/>
    </location>
</feature>
<organism evidence="2 3">
    <name type="scientific">Sumerlaea chitinivorans</name>
    <dbReference type="NCBI Taxonomy" id="2250252"/>
    <lineage>
        <taxon>Bacteria</taxon>
        <taxon>Candidatus Sumerlaeota</taxon>
        <taxon>Candidatus Sumerlaeia</taxon>
        <taxon>Candidatus Sumerlaeales</taxon>
        <taxon>Candidatus Sumerlaeaceae</taxon>
        <taxon>Candidatus Sumerlaea</taxon>
    </lineage>
</organism>
<accession>A0A2Z4Y841</accession>
<reference evidence="2 3" key="1">
    <citation type="submission" date="2018-05" db="EMBL/GenBank/DDBJ databases">
        <title>A metagenomic window into the 2 km-deep terrestrial subsurface aquifer revealed taxonomically and functionally diverse microbial community comprising novel uncultured bacterial lineages.</title>
        <authorList>
            <person name="Kadnikov V.V."/>
            <person name="Mardanov A.V."/>
            <person name="Beletsky A.V."/>
            <person name="Banks D."/>
            <person name="Pimenov N.V."/>
            <person name="Frank Y.A."/>
            <person name="Karnachuk O.V."/>
            <person name="Ravin N.V."/>
        </authorList>
    </citation>
    <scope>NUCLEOTIDE SEQUENCE [LARGE SCALE GENOMIC DNA]</scope>
    <source>
        <strain evidence="2">BY</strain>
    </source>
</reference>
<protein>
    <recommendedName>
        <fullName evidence="4">YfhO family protein</fullName>
    </recommendedName>
</protein>
<dbReference type="KEGG" id="schv:BRCON_2672"/>
<sequence length="850" mass="93121">MRHAKAPAVIFFALVVLALAAMLRGWGTLYFGSVISDLTEQFYLWRTFIGRWLSRGTVPYWNPHVFGGYPVIEMQQAFPLHPVAVLTALIADVRLGVVAWMAGLVALAAISSYVAFRYLFGLSGWASLVGSTAYVFGGVFATRIAAAHFTVVAPLAVWPFALGAVWKACRVGVHVVRWRAVEASARSDTTAWLILLCAAVVANAFVVLGGGQQYVVYLFYAQLVCALVAASWRAWRVWGATLGLSWVGGLALSAPQWLPTLFYLPYSSRAGASQMLPPPAVDRENFWIELLLPFPLGDDVLSPHLHLKNVWETAGYPGALVLALAGATILRAVLPAGGRDRTRHRVAAGVVLLGLYLCYGGWLPGFASFREPMKARALVALGLALAAALGTQDLLAWVCRRAGRLRIRPKGGTSTLRKVTFFDRAAIFIVCWVLAAVALVAWMAIAFHRDAVGQWLLRFGPPIDSLRAPAWQQAMANPRLLAEGVLDSLMQVTSCLVAAAIVLSALAWRPSRLLFYAAIALAVVEPYAVHFRAYVSRHPFAAVGLPGGFERAIREEIERTRAERRPPWRVSLPPSLANRGHLVDGLWETGGYDPIMPWGANNRVMILPLTSDPHAGTTKRPSARDIGYAVGRRYDFTHWDPYEDLRRGLADAPFDLSVYEVAPDASVFSVETRVRCGTPRGYVFGPTLEGVHFVTEKPRLQSQSGAPEETAAFCRKVEATGLHLISSPDEPRRIPTENRETTAVIYPLGARPPHEYAFVVRTSTPALALLRMTWLPGWRAKVDDREWGRPWCANGWMLAVPVPAGVHKVEFTYRPVAWDASRAIALATACGILAIVAVCARRRRASAFGQ</sequence>
<feature type="transmembrane region" description="Helical" evidence="1">
    <location>
        <begin position="314"/>
        <end position="334"/>
    </location>
</feature>
<name>A0A2Z4Y841_SUMC1</name>
<evidence type="ECO:0000313" key="3">
    <source>
        <dbReference type="Proteomes" id="UP000262583"/>
    </source>
</evidence>
<feature type="transmembrane region" description="Helical" evidence="1">
    <location>
        <begin position="823"/>
        <end position="840"/>
    </location>
</feature>
<feature type="transmembrane region" description="Helical" evidence="1">
    <location>
        <begin position="237"/>
        <end position="258"/>
    </location>
</feature>
<feature type="transmembrane region" description="Helical" evidence="1">
    <location>
        <begin position="119"/>
        <end position="140"/>
    </location>
</feature>
<feature type="transmembrane region" description="Helical" evidence="1">
    <location>
        <begin position="146"/>
        <end position="169"/>
    </location>
</feature>
<dbReference type="EMBL" id="CP030759">
    <property type="protein sequence ID" value="AXA37414.1"/>
    <property type="molecule type" value="Genomic_DNA"/>
</dbReference>
<evidence type="ECO:0000256" key="1">
    <source>
        <dbReference type="SAM" id="Phobius"/>
    </source>
</evidence>
<evidence type="ECO:0000313" key="2">
    <source>
        <dbReference type="EMBL" id="AXA37414.1"/>
    </source>
</evidence>
<keyword evidence="1" id="KW-0812">Transmembrane</keyword>
<feature type="transmembrane region" description="Helical" evidence="1">
    <location>
        <begin position="488"/>
        <end position="506"/>
    </location>
</feature>
<dbReference type="AlphaFoldDB" id="A0A2Z4Y841"/>